<evidence type="ECO:0000256" key="1">
    <source>
        <dbReference type="ARBA" id="ARBA00006750"/>
    </source>
</evidence>
<dbReference type="PROSITE" id="PS51371">
    <property type="entry name" value="CBS"/>
    <property type="match status" value="2"/>
</dbReference>
<dbReference type="Proteomes" id="UP001318860">
    <property type="component" value="Unassembled WGS sequence"/>
</dbReference>
<evidence type="ECO:0000313" key="6">
    <source>
        <dbReference type="EMBL" id="KAK6139358.1"/>
    </source>
</evidence>
<dbReference type="InterPro" id="IPR032640">
    <property type="entry name" value="AMPK1_CBM"/>
</dbReference>
<dbReference type="SUPFAM" id="SSF81296">
    <property type="entry name" value="E set domains"/>
    <property type="match status" value="1"/>
</dbReference>
<evidence type="ECO:0000259" key="5">
    <source>
        <dbReference type="PROSITE" id="PS51371"/>
    </source>
</evidence>
<feature type="domain" description="CBS" evidence="5">
    <location>
        <begin position="239"/>
        <end position="301"/>
    </location>
</feature>
<dbReference type="SUPFAM" id="SSF54631">
    <property type="entry name" value="CBS-domain pair"/>
    <property type="match status" value="2"/>
</dbReference>
<dbReference type="PANTHER" id="PTHR13780">
    <property type="entry name" value="AMP-ACTIVATED PROTEIN KINASE, GAMMA REGULATORY SUBUNIT"/>
    <property type="match status" value="1"/>
</dbReference>
<dbReference type="CDD" id="cd02859">
    <property type="entry name" value="E_set_AMPKbeta_like_N"/>
    <property type="match status" value="1"/>
</dbReference>
<protein>
    <recommendedName>
        <fullName evidence="5">CBS domain-containing protein</fullName>
    </recommendedName>
</protein>
<dbReference type="InterPro" id="IPR046342">
    <property type="entry name" value="CBS_dom_sf"/>
</dbReference>
<keyword evidence="7" id="KW-1185">Reference proteome</keyword>
<dbReference type="InterPro" id="IPR050511">
    <property type="entry name" value="AMPK_gamma/SDS23_families"/>
</dbReference>
<dbReference type="SMART" id="SM00116">
    <property type="entry name" value="CBS"/>
    <property type="match status" value="3"/>
</dbReference>
<dbReference type="InterPro" id="IPR014756">
    <property type="entry name" value="Ig_E-set"/>
</dbReference>
<proteinExistence type="inferred from homology"/>
<dbReference type="PANTHER" id="PTHR13780:SF35">
    <property type="entry name" value="LD22662P"/>
    <property type="match status" value="1"/>
</dbReference>
<accession>A0ABR0VVM0</accession>
<dbReference type="InterPro" id="IPR000644">
    <property type="entry name" value="CBS_dom"/>
</dbReference>
<dbReference type="Pfam" id="PF00571">
    <property type="entry name" value="CBS"/>
    <property type="match status" value="3"/>
</dbReference>
<evidence type="ECO:0000256" key="4">
    <source>
        <dbReference type="PROSITE-ProRule" id="PRU00703"/>
    </source>
</evidence>
<evidence type="ECO:0000313" key="7">
    <source>
        <dbReference type="Proteomes" id="UP001318860"/>
    </source>
</evidence>
<dbReference type="InterPro" id="IPR013783">
    <property type="entry name" value="Ig-like_fold"/>
</dbReference>
<keyword evidence="3 4" id="KW-0129">CBS domain</keyword>
<dbReference type="Gene3D" id="2.60.40.10">
    <property type="entry name" value="Immunoglobulins"/>
    <property type="match status" value="1"/>
</dbReference>
<evidence type="ECO:0000256" key="2">
    <source>
        <dbReference type="ARBA" id="ARBA00022737"/>
    </source>
</evidence>
<dbReference type="Gene3D" id="3.10.580.10">
    <property type="entry name" value="CBS-domain"/>
    <property type="match status" value="2"/>
</dbReference>
<comment type="caution">
    <text evidence="6">The sequence shown here is derived from an EMBL/GenBank/DDBJ whole genome shotgun (WGS) entry which is preliminary data.</text>
</comment>
<gene>
    <name evidence="6" type="ORF">DH2020_026866</name>
</gene>
<comment type="similarity">
    <text evidence="1">Belongs to the 5'-AMP-activated protein kinase gamma subunit family.</text>
</comment>
<name>A0ABR0VVM0_REHGL</name>
<organism evidence="6 7">
    <name type="scientific">Rehmannia glutinosa</name>
    <name type="common">Chinese foxglove</name>
    <dbReference type="NCBI Taxonomy" id="99300"/>
    <lineage>
        <taxon>Eukaryota</taxon>
        <taxon>Viridiplantae</taxon>
        <taxon>Streptophyta</taxon>
        <taxon>Embryophyta</taxon>
        <taxon>Tracheophyta</taxon>
        <taxon>Spermatophyta</taxon>
        <taxon>Magnoliopsida</taxon>
        <taxon>eudicotyledons</taxon>
        <taxon>Gunneridae</taxon>
        <taxon>Pentapetalae</taxon>
        <taxon>asterids</taxon>
        <taxon>lamiids</taxon>
        <taxon>Lamiales</taxon>
        <taxon>Orobanchaceae</taxon>
        <taxon>Rehmannieae</taxon>
        <taxon>Rehmannia</taxon>
    </lineage>
</organism>
<sequence>MFGSTDSGTNKLDGKSTYRFVWPYGGRRALLSGSLPGSHTHVANGGLPHRVSGYPQLDTRLSSASWPHRATFVGYAVDYSVVANIAIIVVLPLLFDYTLASQELTVVLVLDFHSSPLEYKFFVDGEWRHDEHQPFVSGNYGVVNTIFLPREPDTIPAVFSSEIAGRSHMEVDSGPFLPGKTGIQPKDDFLDKSIMFAFAEMTCLYDTLQEALSSISQAEMELSRNRVSVFLSSHTAYELLPESGKVIALDVNLPVKQAFHLLYEQGVSVAPLWDLCKGKFVGVLSASDFILILRELGNHGSNLTEEELETHTISAWKEGKAHLNGQISGNIRSYSRHLIHAGPYDSLKDVAFKLLQYKVSTVPVIHSSSQDGSYPQLLHLASLSGILKCICRHFKHSSSSLPILQQPICSFPLGTWVPKIGESNGKSIAMLRPNASLSAALSLLVQADVSSLPIVDENDSLVDIYCRSDITALAKDALYAQVRLDDLSIHQAIHLGQDAISPNDFFNGQRCQMCLRSDPLHKVMERLSIPGVRRVVIVEAGSKRVEGIISLSDVFSFLLG</sequence>
<feature type="domain" description="CBS" evidence="5">
    <location>
        <begin position="424"/>
        <end position="481"/>
    </location>
</feature>
<reference evidence="6 7" key="1">
    <citation type="journal article" date="2021" name="Comput. Struct. Biotechnol. J.">
        <title>De novo genome assembly of the potent medicinal plant Rehmannia glutinosa using nanopore technology.</title>
        <authorList>
            <person name="Ma L."/>
            <person name="Dong C."/>
            <person name="Song C."/>
            <person name="Wang X."/>
            <person name="Zheng X."/>
            <person name="Niu Y."/>
            <person name="Chen S."/>
            <person name="Feng W."/>
        </authorList>
    </citation>
    <scope>NUCLEOTIDE SEQUENCE [LARGE SCALE GENOMIC DNA]</scope>
    <source>
        <strain evidence="6">DH-2019</strain>
    </source>
</reference>
<keyword evidence="2" id="KW-0677">Repeat</keyword>
<evidence type="ECO:0000256" key="3">
    <source>
        <dbReference type="ARBA" id="ARBA00023122"/>
    </source>
</evidence>
<dbReference type="EMBL" id="JABTTQ020000429">
    <property type="protein sequence ID" value="KAK6139358.1"/>
    <property type="molecule type" value="Genomic_DNA"/>
</dbReference>
<dbReference type="Pfam" id="PF16561">
    <property type="entry name" value="AMPK1_CBM"/>
    <property type="match status" value="1"/>
</dbReference>